<dbReference type="InterPro" id="IPR014729">
    <property type="entry name" value="Rossmann-like_a/b/a_fold"/>
</dbReference>
<comment type="caution">
    <text evidence="3">The sequence shown here is derived from an EMBL/GenBank/DDBJ whole genome shotgun (WGS) entry which is preliminary data.</text>
</comment>
<dbReference type="PRINTS" id="PR01438">
    <property type="entry name" value="UNVRSLSTRESS"/>
</dbReference>
<comment type="similarity">
    <text evidence="1">Belongs to the universal stress protein A family.</text>
</comment>
<dbReference type="Gene3D" id="3.40.50.620">
    <property type="entry name" value="HUPs"/>
    <property type="match status" value="1"/>
</dbReference>
<evidence type="ECO:0000259" key="2">
    <source>
        <dbReference type="Pfam" id="PF00582"/>
    </source>
</evidence>
<reference evidence="4" key="1">
    <citation type="journal article" date="2019" name="Int. J. Syst. Evol. Microbiol.">
        <title>The Global Catalogue of Microorganisms (GCM) 10K type strain sequencing project: providing services to taxonomists for standard genome sequencing and annotation.</title>
        <authorList>
            <consortium name="The Broad Institute Genomics Platform"/>
            <consortium name="The Broad Institute Genome Sequencing Center for Infectious Disease"/>
            <person name="Wu L."/>
            <person name="Ma J."/>
        </authorList>
    </citation>
    <scope>NUCLEOTIDE SEQUENCE [LARGE SCALE GENOMIC DNA]</scope>
    <source>
        <strain evidence="4">JCM 14306</strain>
    </source>
</reference>
<gene>
    <name evidence="3" type="ORF">GCM10009744_11070</name>
</gene>
<dbReference type="Pfam" id="PF00582">
    <property type="entry name" value="Usp"/>
    <property type="match status" value="1"/>
</dbReference>
<protein>
    <submittedName>
        <fullName evidence="3">Universal stress protein</fullName>
    </submittedName>
</protein>
<proteinExistence type="inferred from homology"/>
<organism evidence="3 4">
    <name type="scientific">Kribbella alba</name>
    <dbReference type="NCBI Taxonomy" id="190197"/>
    <lineage>
        <taxon>Bacteria</taxon>
        <taxon>Bacillati</taxon>
        <taxon>Actinomycetota</taxon>
        <taxon>Actinomycetes</taxon>
        <taxon>Propionibacteriales</taxon>
        <taxon>Kribbellaceae</taxon>
        <taxon>Kribbella</taxon>
    </lineage>
</organism>
<dbReference type="Proteomes" id="UP001501319">
    <property type="component" value="Unassembled WGS sequence"/>
</dbReference>
<keyword evidence="4" id="KW-1185">Reference proteome</keyword>
<evidence type="ECO:0000313" key="3">
    <source>
        <dbReference type="EMBL" id="GAA1625135.1"/>
    </source>
</evidence>
<dbReference type="InterPro" id="IPR006016">
    <property type="entry name" value="UspA"/>
</dbReference>
<dbReference type="InterPro" id="IPR006015">
    <property type="entry name" value="Universal_stress_UspA"/>
</dbReference>
<dbReference type="PANTHER" id="PTHR46553">
    <property type="entry name" value="ADENINE NUCLEOTIDE ALPHA HYDROLASES-LIKE SUPERFAMILY PROTEIN"/>
    <property type="match status" value="1"/>
</dbReference>
<accession>A0ABP4R0D1</accession>
<dbReference type="SUPFAM" id="SSF52402">
    <property type="entry name" value="Adenine nucleotide alpha hydrolases-like"/>
    <property type="match status" value="1"/>
</dbReference>
<dbReference type="EMBL" id="BAAANE010000003">
    <property type="protein sequence ID" value="GAA1625135.1"/>
    <property type="molecule type" value="Genomic_DNA"/>
</dbReference>
<dbReference type="PANTHER" id="PTHR46553:SF3">
    <property type="entry name" value="ADENINE NUCLEOTIDE ALPHA HYDROLASES-LIKE SUPERFAMILY PROTEIN"/>
    <property type="match status" value="1"/>
</dbReference>
<dbReference type="RefSeq" id="WP_344109463.1">
    <property type="nucleotide sequence ID" value="NZ_BAAANE010000003.1"/>
</dbReference>
<feature type="domain" description="UspA" evidence="2">
    <location>
        <begin position="15"/>
        <end position="150"/>
    </location>
</feature>
<name>A0ABP4R0D1_9ACTN</name>
<evidence type="ECO:0000313" key="4">
    <source>
        <dbReference type="Proteomes" id="UP001501319"/>
    </source>
</evidence>
<sequence>MSETYDPAAAERELIIVGVDGSESSKRALRWATPEAELRASDVEAVIAWEPPQVFGWMTPPAAGMEVDFSAEAKRVLEDSVKSVLGATPPVPVQCKVVEGRAATVLERASGRADLLVVGNRGHGAVEEVLLGSVSLHCVFHATCPVAVVRGHEPLRG</sequence>
<evidence type="ECO:0000256" key="1">
    <source>
        <dbReference type="ARBA" id="ARBA00008791"/>
    </source>
</evidence>